<feature type="transmembrane region" description="Helical" evidence="8">
    <location>
        <begin position="591"/>
        <end position="621"/>
    </location>
</feature>
<feature type="transmembrane region" description="Helical" evidence="8">
    <location>
        <begin position="294"/>
        <end position="311"/>
    </location>
</feature>
<dbReference type="Gene3D" id="1.10.3470.10">
    <property type="entry name" value="ABC transporter involved in vitamin B12 uptake, BtuC"/>
    <property type="match status" value="2"/>
</dbReference>
<keyword evidence="10" id="KW-1185">Reference proteome</keyword>
<accession>A0A2V5KBL2</accession>
<evidence type="ECO:0000256" key="5">
    <source>
        <dbReference type="ARBA" id="ARBA00022692"/>
    </source>
</evidence>
<dbReference type="FunFam" id="1.10.3470.10:FF:000001">
    <property type="entry name" value="Vitamin B12 ABC transporter permease BtuC"/>
    <property type="match status" value="2"/>
</dbReference>
<feature type="transmembrane region" description="Helical" evidence="8">
    <location>
        <begin position="661"/>
        <end position="680"/>
    </location>
</feature>
<proteinExistence type="inferred from homology"/>
<dbReference type="GO" id="GO:0005886">
    <property type="term" value="C:plasma membrane"/>
    <property type="evidence" value="ECO:0007669"/>
    <property type="project" value="UniProtKB-SubCell"/>
</dbReference>
<evidence type="ECO:0000256" key="6">
    <source>
        <dbReference type="ARBA" id="ARBA00022989"/>
    </source>
</evidence>
<evidence type="ECO:0000256" key="3">
    <source>
        <dbReference type="ARBA" id="ARBA00022448"/>
    </source>
</evidence>
<keyword evidence="5 8" id="KW-0812">Transmembrane</keyword>
<comment type="similarity">
    <text evidence="2">Belongs to the binding-protein-dependent transport system permease family. FecCD subfamily.</text>
</comment>
<dbReference type="Pfam" id="PF01032">
    <property type="entry name" value="FecCD"/>
    <property type="match status" value="2"/>
</dbReference>
<dbReference type="RefSeq" id="WP_110838879.1">
    <property type="nucleotide sequence ID" value="NZ_QJVJ01000002.1"/>
</dbReference>
<gene>
    <name evidence="9" type="ORF">DLM86_05065</name>
</gene>
<feature type="transmembrane region" description="Helical" evidence="8">
    <location>
        <begin position="447"/>
        <end position="466"/>
    </location>
</feature>
<dbReference type="InterPro" id="IPR000522">
    <property type="entry name" value="ABC_transptr_permease_BtuC"/>
</dbReference>
<evidence type="ECO:0000256" key="8">
    <source>
        <dbReference type="SAM" id="Phobius"/>
    </source>
</evidence>
<protein>
    <submittedName>
        <fullName evidence="9">Fe(3+)-hydroxamate ABC transporter permease FhuB</fullName>
    </submittedName>
</protein>
<feature type="transmembrane region" description="Helical" evidence="8">
    <location>
        <begin position="74"/>
        <end position="93"/>
    </location>
</feature>
<keyword evidence="3" id="KW-0813">Transport</keyword>
<keyword evidence="4" id="KW-1003">Cell membrane</keyword>
<evidence type="ECO:0000256" key="7">
    <source>
        <dbReference type="ARBA" id="ARBA00023136"/>
    </source>
</evidence>
<dbReference type="SUPFAM" id="SSF81345">
    <property type="entry name" value="ABC transporter involved in vitamin B12 uptake, BtuC"/>
    <property type="match status" value="2"/>
</dbReference>
<dbReference type="OrthoDB" id="9811721at2"/>
<dbReference type="PANTHER" id="PTHR30472:SF37">
    <property type="entry name" value="FE(3+) DICITRATE TRANSPORT SYSTEM PERMEASE PROTEIN FECD-RELATED"/>
    <property type="match status" value="1"/>
</dbReference>
<evidence type="ECO:0000313" key="9">
    <source>
        <dbReference type="EMBL" id="PYI56352.1"/>
    </source>
</evidence>
<feature type="transmembrane region" description="Helical" evidence="8">
    <location>
        <begin position="548"/>
        <end position="566"/>
    </location>
</feature>
<feature type="transmembrane region" description="Helical" evidence="8">
    <location>
        <begin position="363"/>
        <end position="384"/>
    </location>
</feature>
<keyword evidence="7 8" id="KW-0472">Membrane</keyword>
<comment type="caution">
    <text evidence="9">The sequence shown here is derived from an EMBL/GenBank/DDBJ whole genome shotgun (WGS) entry which is preliminary data.</text>
</comment>
<feature type="transmembrane region" description="Helical" evidence="8">
    <location>
        <begin position="633"/>
        <end position="655"/>
    </location>
</feature>
<feature type="transmembrane region" description="Helical" evidence="8">
    <location>
        <begin position="318"/>
        <end position="337"/>
    </location>
</feature>
<dbReference type="AlphaFoldDB" id="A0A2V5KBL2"/>
<feature type="transmembrane region" description="Helical" evidence="8">
    <location>
        <begin position="105"/>
        <end position="125"/>
    </location>
</feature>
<evidence type="ECO:0000256" key="1">
    <source>
        <dbReference type="ARBA" id="ARBA00004651"/>
    </source>
</evidence>
<dbReference type="GO" id="GO:0022857">
    <property type="term" value="F:transmembrane transporter activity"/>
    <property type="evidence" value="ECO:0007669"/>
    <property type="project" value="InterPro"/>
</dbReference>
<keyword evidence="6 8" id="KW-1133">Transmembrane helix</keyword>
<feature type="transmembrane region" description="Helical" evidence="8">
    <location>
        <begin position="20"/>
        <end position="38"/>
    </location>
</feature>
<sequence>MDASPALLSETRSRSSWKAALVFGGGLLALAVLVFASLTQGEADVTVRTVVDALLAPQNTLQHNTVLGVRLPRAVMAVIAGAALAVSGALLQTVTRNPLASAGTFGINAGAYFVVVAAAVFLPALKSAAPLALALVGGAGGAAMAYAMAGGPRGTPVRMALAGMIVSLVLSAFTSALQLLYENETNGLFLWGSGSLVQNDWKGVEHAWPWVVAGAAVVLLFVRTLDLLELGDDTAKSLGQRVGAARLTALAAAIVLAAVTVSVVGPIGFVGLIAPHLVRLIGYRRHRALLPASALWGAVVLVGADTVARLFRSTIGELPAGAVTAALGAPWLIWLAVRGAKEQRAVDASSSMSVGFTRGGMPYAAMLGVMALLLAAAAVVGLAAGGLKIGVGDVLAVLGGGGQDMYRNIIMEMRLPRLAVAMLAGAGLAVSGVLLQGAVRNPLADPSVIGVTSGAGVGALLLLVVWPEAPGALLPAAAFAGAVAAAALVYALAWRKGLHPTVLTLVGIAVTAIGSAVIHFLVIKSGMGAAPALAWLAGSTYGRGWEEFGRLAVAIVLLVPYAWMLGRRIDLLAFGDPVSLGLGLKLQRTRVLAAGVGVALAAIAVACVGTVGFIGLLAPHAARMLIGQNQRRAVPLAAMLGALLLLLADVIGRVAIAPKEIPAGLVVALIGTPYLLALMYRSFARR</sequence>
<dbReference type="Proteomes" id="UP000247476">
    <property type="component" value="Unassembled WGS sequence"/>
</dbReference>
<comment type="subcellular location">
    <subcellularLocation>
        <location evidence="1">Cell membrane</location>
        <topology evidence="1">Multi-pass membrane protein</topology>
    </subcellularLocation>
</comment>
<feature type="transmembrane region" description="Helical" evidence="8">
    <location>
        <begin position="131"/>
        <end position="149"/>
    </location>
</feature>
<evidence type="ECO:0000256" key="4">
    <source>
        <dbReference type="ARBA" id="ARBA00022475"/>
    </source>
</evidence>
<name>A0A2V5KBL2_9BACL</name>
<organism evidence="9 10">
    <name type="scientific">Paenibacillus flagellatus</name>
    <dbReference type="NCBI Taxonomy" id="2211139"/>
    <lineage>
        <taxon>Bacteria</taxon>
        <taxon>Bacillati</taxon>
        <taxon>Bacillota</taxon>
        <taxon>Bacilli</taxon>
        <taxon>Bacillales</taxon>
        <taxon>Paenibacillaceae</taxon>
        <taxon>Paenibacillus</taxon>
    </lineage>
</organism>
<feature type="transmembrane region" description="Helical" evidence="8">
    <location>
        <begin position="161"/>
        <end position="181"/>
    </location>
</feature>
<dbReference type="InterPro" id="IPR037294">
    <property type="entry name" value="ABC_BtuC-like"/>
</dbReference>
<dbReference type="EMBL" id="QJVJ01000002">
    <property type="protein sequence ID" value="PYI56352.1"/>
    <property type="molecule type" value="Genomic_DNA"/>
</dbReference>
<evidence type="ECO:0000256" key="2">
    <source>
        <dbReference type="ARBA" id="ARBA00007935"/>
    </source>
</evidence>
<feature type="transmembrane region" description="Helical" evidence="8">
    <location>
        <begin position="249"/>
        <end position="274"/>
    </location>
</feature>
<feature type="transmembrane region" description="Helical" evidence="8">
    <location>
        <begin position="207"/>
        <end position="228"/>
    </location>
</feature>
<reference evidence="9 10" key="1">
    <citation type="submission" date="2018-05" db="EMBL/GenBank/DDBJ databases">
        <title>Paenibacillus flagellatus sp. nov., isolated from selenium mineral soil.</title>
        <authorList>
            <person name="Dai X."/>
        </authorList>
    </citation>
    <scope>NUCLEOTIDE SEQUENCE [LARGE SCALE GENOMIC DNA]</scope>
    <source>
        <strain evidence="9 10">DXL2</strain>
    </source>
</reference>
<dbReference type="NCBIfam" id="NF007871">
    <property type="entry name" value="PRK10577.2-2"/>
    <property type="match status" value="1"/>
</dbReference>
<feature type="transmembrane region" description="Helical" evidence="8">
    <location>
        <begin position="415"/>
        <end position="435"/>
    </location>
</feature>
<dbReference type="GO" id="GO:0033214">
    <property type="term" value="P:siderophore-iron import into cell"/>
    <property type="evidence" value="ECO:0007669"/>
    <property type="project" value="TreeGrafter"/>
</dbReference>
<feature type="transmembrane region" description="Helical" evidence="8">
    <location>
        <begin position="505"/>
        <end position="536"/>
    </location>
</feature>
<evidence type="ECO:0000313" key="10">
    <source>
        <dbReference type="Proteomes" id="UP000247476"/>
    </source>
</evidence>
<feature type="transmembrane region" description="Helical" evidence="8">
    <location>
        <begin position="473"/>
        <end position="493"/>
    </location>
</feature>
<dbReference type="CDD" id="cd06550">
    <property type="entry name" value="TM_ABC_iron-siderophores_like"/>
    <property type="match status" value="2"/>
</dbReference>
<dbReference type="PANTHER" id="PTHR30472">
    <property type="entry name" value="FERRIC ENTEROBACTIN TRANSPORT SYSTEM PERMEASE PROTEIN"/>
    <property type="match status" value="1"/>
</dbReference>